<dbReference type="Proteomes" id="UP000664702">
    <property type="component" value="Chromosome"/>
</dbReference>
<dbReference type="EMBL" id="JAGEMI010000001">
    <property type="protein sequence ID" value="MBO1868415.1"/>
    <property type="molecule type" value="Genomic_DNA"/>
</dbReference>
<protein>
    <submittedName>
        <fullName evidence="2">Uncharacterized protein</fullName>
    </submittedName>
</protein>
<gene>
    <name evidence="3" type="ORF">J4G43_047060</name>
    <name evidence="2" type="ORF">J4G43_48770</name>
</gene>
<evidence type="ECO:0000256" key="1">
    <source>
        <dbReference type="SAM" id="MobiDB-lite"/>
    </source>
</evidence>
<name>A0A939MIL6_9BRAD</name>
<dbReference type="RefSeq" id="WP_208088892.1">
    <property type="nucleotide sequence ID" value="NZ_CP086136.1"/>
</dbReference>
<dbReference type="AlphaFoldDB" id="A0A939MIL6"/>
<dbReference type="EMBL" id="CP086136">
    <property type="protein sequence ID" value="UEM11928.1"/>
    <property type="molecule type" value="Genomic_DNA"/>
</dbReference>
<sequence length="201" mass="22377">MTAAVLAKYDAMCHAIDAAFRVDEAKDIRDKAVALETYARQAHNVEAERQACEIRLRAERKAGELSRDLEKSKGGRPPETRATMDRVSTKAEQLLAAGVTPRQAKQWEKLAAVPDEQFETALADRTQMPTTAGIIRAAEEPKVQPVASEALWLWGRLRDFERDLLGKAPSDVLETLTPEMKDDVHALAPRVAAWLKRIGEH</sequence>
<evidence type="ECO:0000313" key="3">
    <source>
        <dbReference type="EMBL" id="UEM11928.1"/>
    </source>
</evidence>
<reference evidence="3 4" key="2">
    <citation type="journal article" date="2022" name="Int. J. Syst. Evol. Microbiol.">
        <title>Strains of Bradyrhizobium barranii sp. nov. associated with legumes native to Canada are symbionts of soybeans and belong to different subspecies (subsp. barranii subsp. nov. and subsp. apii subsp. nov.) and symbiovars (sv. glycinearum and sv. septentrionale).</title>
        <authorList>
            <person name="Bromfield E.S.P."/>
            <person name="Cloutier S."/>
            <person name="Wasai-Hara S."/>
            <person name="Minamisawa K."/>
        </authorList>
    </citation>
    <scope>NUCLEOTIDE SEQUENCE [LARGE SCALE GENOMIC DNA]</scope>
    <source>
        <strain evidence="3 4">144S4</strain>
    </source>
</reference>
<evidence type="ECO:0000313" key="2">
    <source>
        <dbReference type="EMBL" id="MBO1868415.1"/>
    </source>
</evidence>
<reference evidence="2" key="1">
    <citation type="submission" date="2021-03" db="EMBL/GenBank/DDBJ databases">
        <title>Whole Genome Sequence of Bradyrhizobium sp. Strain 144S4.</title>
        <authorList>
            <person name="Bromfield E.S.P."/>
            <person name="Cloutier S."/>
        </authorList>
    </citation>
    <scope>NUCLEOTIDE SEQUENCE [LARGE SCALE GENOMIC DNA]</scope>
    <source>
        <strain evidence="2">144S4</strain>
    </source>
</reference>
<dbReference type="KEGG" id="bban:J4G43_047060"/>
<evidence type="ECO:0000313" key="4">
    <source>
        <dbReference type="Proteomes" id="UP000664702"/>
    </source>
</evidence>
<organism evidence="2">
    <name type="scientific">Bradyrhizobium barranii subsp. barranii</name>
    <dbReference type="NCBI Taxonomy" id="2823807"/>
    <lineage>
        <taxon>Bacteria</taxon>
        <taxon>Pseudomonadati</taxon>
        <taxon>Pseudomonadota</taxon>
        <taxon>Alphaproteobacteria</taxon>
        <taxon>Hyphomicrobiales</taxon>
        <taxon>Nitrobacteraceae</taxon>
        <taxon>Bradyrhizobium</taxon>
        <taxon>Bradyrhizobium barranii</taxon>
    </lineage>
</organism>
<accession>A0A939MIL6</accession>
<proteinExistence type="predicted"/>
<feature type="region of interest" description="Disordered" evidence="1">
    <location>
        <begin position="63"/>
        <end position="87"/>
    </location>
</feature>